<evidence type="ECO:0000259" key="4">
    <source>
        <dbReference type="SMART" id="SM00822"/>
    </source>
</evidence>
<evidence type="ECO:0000256" key="1">
    <source>
        <dbReference type="ARBA" id="ARBA00006484"/>
    </source>
</evidence>
<protein>
    <submittedName>
        <fullName evidence="5">SDR family oxidoreductase</fullName>
    </submittedName>
</protein>
<dbReference type="CDD" id="cd05233">
    <property type="entry name" value="SDR_c"/>
    <property type="match status" value="1"/>
</dbReference>
<dbReference type="Proteomes" id="UP001055336">
    <property type="component" value="Chromosome"/>
</dbReference>
<name>A0ABY3VTX9_9MYCO</name>
<proteinExistence type="inferred from homology"/>
<dbReference type="PRINTS" id="PR00081">
    <property type="entry name" value="GDHRDH"/>
</dbReference>
<keyword evidence="2" id="KW-0560">Oxidoreductase</keyword>
<comment type="similarity">
    <text evidence="1 3">Belongs to the short-chain dehydrogenases/reductases (SDR) family.</text>
</comment>
<dbReference type="PROSITE" id="PS00061">
    <property type="entry name" value="ADH_SHORT"/>
    <property type="match status" value="1"/>
</dbReference>
<dbReference type="InterPro" id="IPR057326">
    <property type="entry name" value="KR_dom"/>
</dbReference>
<dbReference type="PANTHER" id="PTHR24322:SF736">
    <property type="entry name" value="RETINOL DEHYDROGENASE 10"/>
    <property type="match status" value="1"/>
</dbReference>
<dbReference type="Pfam" id="PF00106">
    <property type="entry name" value="adh_short"/>
    <property type="match status" value="1"/>
</dbReference>
<gene>
    <name evidence="5" type="ORF">MKK62_06800</name>
</gene>
<evidence type="ECO:0000256" key="3">
    <source>
        <dbReference type="RuleBase" id="RU000363"/>
    </source>
</evidence>
<dbReference type="EMBL" id="CP092488">
    <property type="protein sequence ID" value="UMB70984.1"/>
    <property type="molecule type" value="Genomic_DNA"/>
</dbReference>
<dbReference type="SMART" id="SM00822">
    <property type="entry name" value="PKS_KR"/>
    <property type="match status" value="1"/>
</dbReference>
<dbReference type="InterPro" id="IPR036291">
    <property type="entry name" value="NAD(P)-bd_dom_sf"/>
</dbReference>
<dbReference type="Gene3D" id="3.40.50.720">
    <property type="entry name" value="NAD(P)-binding Rossmann-like Domain"/>
    <property type="match status" value="1"/>
</dbReference>
<feature type="domain" description="Ketoreductase" evidence="4">
    <location>
        <begin position="7"/>
        <end position="191"/>
    </location>
</feature>
<accession>A0ABY3VTX9</accession>
<dbReference type="PANTHER" id="PTHR24322">
    <property type="entry name" value="PKSB"/>
    <property type="match status" value="1"/>
</dbReference>
<evidence type="ECO:0000313" key="6">
    <source>
        <dbReference type="Proteomes" id="UP001055336"/>
    </source>
</evidence>
<sequence length="272" mass="28831">MKSFAGKVVVVTGAGSGMGRAYALEFARRGAKLALNDYDATTLGETVGLLPEATAVLQSAFDVSDRDAMYGFSDRVRDELGGAHVVINNAGISGGGKPVWSLKDADYTRVMGINFYGVVHGTRAFLPQLRAHGEGAIVNISSIFGLTGTPSSSDYCASKFAVRGFTESLMVELVNEPITVHLVHPGGVATNIAKSAGSDDFANKFLRTDPAEVATRVAEAILKPRARLVLGYGARKTQIGANFLPRKVLTRLLWNQIGPTVDRSTYPAAAPK</sequence>
<dbReference type="InterPro" id="IPR002347">
    <property type="entry name" value="SDR_fam"/>
</dbReference>
<organism evidence="5 6">
    <name type="scientific">Mycobacterium paraterrae</name>
    <dbReference type="NCBI Taxonomy" id="577492"/>
    <lineage>
        <taxon>Bacteria</taxon>
        <taxon>Bacillati</taxon>
        <taxon>Actinomycetota</taxon>
        <taxon>Actinomycetes</taxon>
        <taxon>Mycobacteriales</taxon>
        <taxon>Mycobacteriaceae</taxon>
        <taxon>Mycobacterium</taxon>
    </lineage>
</organism>
<keyword evidence="6" id="KW-1185">Reference proteome</keyword>
<reference evidence="5" key="1">
    <citation type="submission" date="2022-08" db="EMBL/GenBank/DDBJ databases">
        <title>Whole genome sequencing of non-tuberculosis mycobacteria type-strains.</title>
        <authorList>
            <person name="Igarashi Y."/>
            <person name="Osugi A."/>
            <person name="Mitarai S."/>
        </authorList>
    </citation>
    <scope>NUCLEOTIDE SEQUENCE</scope>
    <source>
        <strain evidence="5">DSM 45127</strain>
    </source>
</reference>
<dbReference type="PRINTS" id="PR00080">
    <property type="entry name" value="SDRFAMILY"/>
</dbReference>
<dbReference type="SUPFAM" id="SSF51735">
    <property type="entry name" value="NAD(P)-binding Rossmann-fold domains"/>
    <property type="match status" value="1"/>
</dbReference>
<evidence type="ECO:0000256" key="2">
    <source>
        <dbReference type="ARBA" id="ARBA00023002"/>
    </source>
</evidence>
<dbReference type="RefSeq" id="WP_240262738.1">
    <property type="nucleotide sequence ID" value="NZ_CP092488.2"/>
</dbReference>
<evidence type="ECO:0000313" key="5">
    <source>
        <dbReference type="EMBL" id="UMB70984.1"/>
    </source>
</evidence>
<dbReference type="InterPro" id="IPR020904">
    <property type="entry name" value="Sc_DH/Rdtase_CS"/>
</dbReference>